<dbReference type="HOGENOM" id="CLU_255095_0_0_0"/>
<evidence type="ECO:0000256" key="1">
    <source>
        <dbReference type="ARBA" id="ARBA00004167"/>
    </source>
</evidence>
<dbReference type="GO" id="GO:0005886">
    <property type="term" value="C:plasma membrane"/>
    <property type="evidence" value="ECO:0007669"/>
    <property type="project" value="InterPro"/>
</dbReference>
<evidence type="ECO:0000256" key="5">
    <source>
        <dbReference type="SAM" id="Phobius"/>
    </source>
</evidence>
<keyword evidence="4 5" id="KW-0472">Membrane</keyword>
<dbReference type="Proteomes" id="UP000006844">
    <property type="component" value="Chromosome"/>
</dbReference>
<dbReference type="InterPro" id="IPR007452">
    <property type="entry name" value="TamB_C"/>
</dbReference>
<reference evidence="7 8" key="1">
    <citation type="journal article" date="2012" name="Stand. Genomic Sci.">
        <title>Complete genome sequence of Terriglobus saanensis type strain SP1PR4(T), an Acidobacteria from tundra soil.</title>
        <authorList>
            <person name="Rawat S.R."/>
            <person name="Mannisto M.K."/>
            <person name="Starovoytov V."/>
            <person name="Goodwin L."/>
            <person name="Nolan M."/>
            <person name="Hauser L."/>
            <person name="Land M."/>
            <person name="Davenport K.W."/>
            <person name="Woyke T."/>
            <person name="Haggblom M.M."/>
        </authorList>
    </citation>
    <scope>NUCLEOTIDE SEQUENCE</scope>
    <source>
        <strain evidence="8">ATCC BAA-1853 / DSM 23119 / SP1PR4</strain>
    </source>
</reference>
<feature type="domain" description="Translocation and assembly module TamB C-terminal" evidence="6">
    <location>
        <begin position="1110"/>
        <end position="1448"/>
    </location>
</feature>
<sequence length="1453" mass="153701">MSLLNPEIEETTPPAPRRRRGLGIAAWILGSLFVLFLLIVGGLAWYSTTSDFDRRVSAILVKTLEDATGGKVDLAHTRFSLRHLAVEADGLVIHGLEGPDQAPYIAVDKILLRVTIKNFLWHAAGKGAIKYISLDMLRVEQPHIHLIVNKDGTTNQPEPKTKSTSNEPVLDTLLDLQAHTVELVNGVVLMNDRAIPFDLAARDLGVSLRYLPKSDHYGLSVGISDLRTKMQQEPEAKSRLQLEAELGRKLIELSSLTLDTGKDSHLLVSGKIENFDNPAWEAGIKGDIEIPQISVLSGFPGLKGGRVNLNISGHSCTVAPAAAQKQPRFWRRRHPTENKASTKVLPPDPDCQKGYMLVGSAKWHDAGYEDEDVTVHGVNGGAELRVTPTELLFQALTANLPAGGGEIAGELRINNWLGEVSQDAAVGSATIAAGQKTANAAASAINAKEPLIGSRSLDKVERAHAYLTVTLTKVSLRTIMEVTRNKKDLGLDTAVTGPVKVEWGGAVADLPSSVVVNAQLKLAPTGVLRLKAQNIPVTGSVDAEYRGDREVVNIKQVTAKTPATTVSASGVLGVNKGDALTALRMDADFRDLGEFDSVLNSIGYEANGKKGSAALPVVLHGQAHFVGTASGPIAGLDVKGHLDAQQLEAHLGSAGDVLVDSIVADAEYAPKGVTVASSTIHRGTAVLNVAGSFEPHRMVGRRGVVSYAWDNDMLLDTHVQLADASVKDVLDMAGQGKLPISGTANADVRLKGTLNNMQGGGRVSLRKGVAYDQPFDSIVADLTAHGQDIEVSSLQVQAQGVQVSGNGGYDLTSKHLHAHVEGNNILLSNLQAVQKAQVPVDGVLTFKADANGTMEQPGLTAQLRLLNLTLNKQPLGQLNADVHSQGDQVFLTAHSTAAGASLDVTGQVQLVGDYPIKANLKFANLDVNPILKLYGSTAKATSNVAGEASVSGPAKKPQALTGNAVLNQFQVTLQGIALTSEQPIRASLANGVVRLDDLHITGLETDLHASGTAQLFSPDGSPLPASGGKIDVKANGTLGLGIVHALDTDIRSSGKITFNVGATGGMSKPMLGGKVQFAGVNLAMADIPNGISNMNGTAMFTEDRLQIQDVTAESGGGKIKMGGYVQFRGGLFADVTASAQAVRVRYYGVSATMNADARLQGSGDGATLSGNVLITRFGLAETFDFASVAGGAGGVSAPPDPDSLMNKIRLNVQVKSAPALDFQNSYAKIAGTVDLSIRGTLDVPSVLGRVTITDGSATFAGTQYQLQRGQIYFNNPVRIDPTIDLDATARVENYDVTIGIHGTSKNFKLAYRSEPPLSQADIFNLLALGRTQEEAQINTQQLQQQGQDPTTNALLGGALNATVSSRVNKLFGGAGKVKIDPAFVGTLGTSSARITVEQQVSRQVTVVFATNVNSQAQQLIQVQYRLSDNKSIVATRDENGVFSMVYKIRKRYR</sequence>
<evidence type="ECO:0000256" key="2">
    <source>
        <dbReference type="ARBA" id="ARBA00022692"/>
    </source>
</evidence>
<dbReference type="eggNOG" id="COG2911">
    <property type="taxonomic scope" value="Bacteria"/>
</dbReference>
<name>E8UXP9_TERSS</name>
<accession>E8UXP9</accession>
<dbReference type="RefSeq" id="WP_013567726.1">
    <property type="nucleotide sequence ID" value="NC_014963.1"/>
</dbReference>
<feature type="transmembrane region" description="Helical" evidence="5">
    <location>
        <begin position="21"/>
        <end position="46"/>
    </location>
</feature>
<organism evidence="7 8">
    <name type="scientific">Terriglobus saanensis (strain ATCC BAA-1853 / DSM 23119 / SP1PR4)</name>
    <dbReference type="NCBI Taxonomy" id="401053"/>
    <lineage>
        <taxon>Bacteria</taxon>
        <taxon>Pseudomonadati</taxon>
        <taxon>Acidobacteriota</taxon>
        <taxon>Terriglobia</taxon>
        <taxon>Terriglobales</taxon>
        <taxon>Acidobacteriaceae</taxon>
        <taxon>Terriglobus</taxon>
    </lineage>
</organism>
<keyword evidence="8" id="KW-1185">Reference proteome</keyword>
<evidence type="ECO:0000313" key="8">
    <source>
        <dbReference type="Proteomes" id="UP000006844"/>
    </source>
</evidence>
<protein>
    <recommendedName>
        <fullName evidence="6">Translocation and assembly module TamB C-terminal domain-containing protein</fullName>
    </recommendedName>
</protein>
<dbReference type="Pfam" id="PF04357">
    <property type="entry name" value="TamB"/>
    <property type="match status" value="1"/>
</dbReference>
<comment type="subcellular location">
    <subcellularLocation>
        <location evidence="1">Membrane</location>
        <topology evidence="1">Single-pass membrane protein</topology>
    </subcellularLocation>
</comment>
<dbReference type="KEGG" id="tsa:AciPR4_1165"/>
<dbReference type="GO" id="GO:0009306">
    <property type="term" value="P:protein secretion"/>
    <property type="evidence" value="ECO:0007669"/>
    <property type="project" value="InterPro"/>
</dbReference>
<evidence type="ECO:0000256" key="3">
    <source>
        <dbReference type="ARBA" id="ARBA00022989"/>
    </source>
</evidence>
<keyword evidence="3 5" id="KW-1133">Transmembrane helix</keyword>
<evidence type="ECO:0000313" key="7">
    <source>
        <dbReference type="EMBL" id="ADV81993.1"/>
    </source>
</evidence>
<gene>
    <name evidence="7" type="ordered locus">AciPR4_1165</name>
</gene>
<keyword evidence="2 5" id="KW-0812">Transmembrane</keyword>
<proteinExistence type="predicted"/>
<evidence type="ECO:0000256" key="4">
    <source>
        <dbReference type="ARBA" id="ARBA00023136"/>
    </source>
</evidence>
<dbReference type="STRING" id="401053.AciPR4_1165"/>
<evidence type="ECO:0000259" key="6">
    <source>
        <dbReference type="Pfam" id="PF04357"/>
    </source>
</evidence>
<dbReference type="EMBL" id="CP002467">
    <property type="protein sequence ID" value="ADV81993.1"/>
    <property type="molecule type" value="Genomic_DNA"/>
</dbReference>